<dbReference type="CDD" id="cd05379">
    <property type="entry name" value="CAP_bacterial"/>
    <property type="match status" value="1"/>
</dbReference>
<dbReference type="Pfam" id="PF00395">
    <property type="entry name" value="SLH"/>
    <property type="match status" value="3"/>
</dbReference>
<evidence type="ECO:0000256" key="1">
    <source>
        <dbReference type="ARBA" id="ARBA00022729"/>
    </source>
</evidence>
<dbReference type="Gene3D" id="3.40.33.10">
    <property type="entry name" value="CAP"/>
    <property type="match status" value="1"/>
</dbReference>
<dbReference type="OrthoDB" id="9783944at2"/>
<reference evidence="3 4" key="1">
    <citation type="submission" date="2019-10" db="EMBL/GenBank/DDBJ databases">
        <title>Gracilibacillus sp. nov. isolated from rice seeds.</title>
        <authorList>
            <person name="He S."/>
        </authorList>
    </citation>
    <scope>NUCLEOTIDE SEQUENCE [LARGE SCALE GENOMIC DNA]</scope>
    <source>
        <strain evidence="3 4">TD8</strain>
    </source>
</reference>
<dbReference type="PANTHER" id="PTHR31157">
    <property type="entry name" value="SCP DOMAIN-CONTAINING PROTEIN"/>
    <property type="match status" value="1"/>
</dbReference>
<dbReference type="NCBIfam" id="TIGR02909">
    <property type="entry name" value="spore_YkwD"/>
    <property type="match status" value="1"/>
</dbReference>
<dbReference type="InterPro" id="IPR001119">
    <property type="entry name" value="SLH_dom"/>
</dbReference>
<dbReference type="InterPro" id="IPR035940">
    <property type="entry name" value="CAP_sf"/>
</dbReference>
<evidence type="ECO:0000259" key="2">
    <source>
        <dbReference type="PROSITE" id="PS51272"/>
    </source>
</evidence>
<feature type="domain" description="SLH" evidence="2">
    <location>
        <begin position="25"/>
        <end position="85"/>
    </location>
</feature>
<dbReference type="Proteomes" id="UP000480246">
    <property type="component" value="Unassembled WGS sequence"/>
</dbReference>
<dbReference type="AlphaFoldDB" id="A0A7C8KUR1"/>
<organism evidence="3 4">
    <name type="scientific">Gracilibacillus oryzae</name>
    <dbReference type="NCBI Taxonomy" id="1672701"/>
    <lineage>
        <taxon>Bacteria</taxon>
        <taxon>Bacillati</taxon>
        <taxon>Bacillota</taxon>
        <taxon>Bacilli</taxon>
        <taxon>Bacillales</taxon>
        <taxon>Bacillaceae</taxon>
        <taxon>Gracilibacillus</taxon>
    </lineage>
</organism>
<dbReference type="InterPro" id="IPR014044">
    <property type="entry name" value="CAP_dom"/>
</dbReference>
<protein>
    <recommendedName>
        <fullName evidence="2">SLH domain-containing protein</fullName>
    </recommendedName>
</protein>
<dbReference type="RefSeq" id="WP_153400731.1">
    <property type="nucleotide sequence ID" value="NZ_ML762424.1"/>
</dbReference>
<feature type="domain" description="SLH" evidence="2">
    <location>
        <begin position="86"/>
        <end position="145"/>
    </location>
</feature>
<dbReference type="Pfam" id="PF00188">
    <property type="entry name" value="CAP"/>
    <property type="match status" value="1"/>
</dbReference>
<dbReference type="PROSITE" id="PS51272">
    <property type="entry name" value="SLH"/>
    <property type="match status" value="3"/>
</dbReference>
<accession>A0A7C8KUR1</accession>
<dbReference type="EMBL" id="WEID01000001">
    <property type="protein sequence ID" value="KAB8139456.1"/>
    <property type="molecule type" value="Genomic_DNA"/>
</dbReference>
<comment type="caution">
    <text evidence="3">The sequence shown here is derived from an EMBL/GenBank/DDBJ whole genome shotgun (WGS) entry which is preliminary data.</text>
</comment>
<sequence>MRILDSRKSIALLLFAVLFFSMPLTSLAFNDLQKVPWAEDAINELHEKDIINGVNSEEFAPNRSITRAEVAKLIVLANYREMVGTFDSTFSDVSEDYFYKEIIDTAAALQIVKGYPDITFRPTHSITRAEAAVIFDNAYSINAGSIDRSFSDLKKGHWAEEAITNLASNRLMNGYPNGTIRPDDEITRAEFAVMLKRVMDYEDGIMPEETESTYEEEVVRLTNQERTSRGLAPLEIDAELAEVAELKSADMRDNNYFAHTSPTYGSPFQMMSEFDIDYSTAAENIASGQQTPEQVVNAWMNSDGHRANILREGITHIGVGYVEGGSYNTYWTQMFIGK</sequence>
<dbReference type="InterPro" id="IPR014258">
    <property type="entry name" value="CAP_domain_YkwD-like"/>
</dbReference>
<evidence type="ECO:0000313" key="3">
    <source>
        <dbReference type="EMBL" id="KAB8139456.1"/>
    </source>
</evidence>
<dbReference type="PANTHER" id="PTHR31157:SF1">
    <property type="entry name" value="SCP DOMAIN-CONTAINING PROTEIN"/>
    <property type="match status" value="1"/>
</dbReference>
<keyword evidence="1" id="KW-0732">Signal</keyword>
<feature type="domain" description="SLH" evidence="2">
    <location>
        <begin position="146"/>
        <end position="209"/>
    </location>
</feature>
<gene>
    <name evidence="3" type="ORF">F9U64_00020</name>
</gene>
<keyword evidence="4" id="KW-1185">Reference proteome</keyword>
<dbReference type="SUPFAM" id="SSF55797">
    <property type="entry name" value="PR-1-like"/>
    <property type="match status" value="1"/>
</dbReference>
<proteinExistence type="predicted"/>
<name>A0A7C8KUR1_9BACI</name>
<evidence type="ECO:0000313" key="4">
    <source>
        <dbReference type="Proteomes" id="UP000480246"/>
    </source>
</evidence>